<organism evidence="1 2">
    <name type="scientific">Aeromicrobium erythreum</name>
    <dbReference type="NCBI Taxonomy" id="2041"/>
    <lineage>
        <taxon>Bacteria</taxon>
        <taxon>Bacillati</taxon>
        <taxon>Actinomycetota</taxon>
        <taxon>Actinomycetes</taxon>
        <taxon>Propionibacteriales</taxon>
        <taxon>Nocardioidaceae</taxon>
        <taxon>Aeromicrobium</taxon>
    </lineage>
</organism>
<proteinExistence type="predicted"/>
<dbReference type="PANTHER" id="PTHR42896">
    <property type="entry name" value="XYLULOSE-1,5-BISPHOSPHATE (XUBP) PHOSPHATASE"/>
    <property type="match status" value="1"/>
</dbReference>
<dbReference type="KEGG" id="aer:AERYTH_01585"/>
<dbReference type="GO" id="GO:0016787">
    <property type="term" value="F:hydrolase activity"/>
    <property type="evidence" value="ECO:0007669"/>
    <property type="project" value="InterPro"/>
</dbReference>
<gene>
    <name evidence="1" type="ORF">AERYTH_01585</name>
</gene>
<sequence length="219" mass="23156">MSAILFGSISTLVDSSELQRRAFNTAFSQHGLDWSWDQEEYAALLTGNGGQDRVAAYAEQRGDDVDAAAVHATKSEIFRTLLAEEAPEPRAGVVETIRAAKEAGHRLGFVTTTSADNVAAVLKVPGLSAADFDVVVDADDVDEPKPAAEAYRHALAALGEHASDAVAVEDNTGGVTSARAAGLPVVAFPNTNTADHDWSEATERVEALELDDLLRNVGR</sequence>
<dbReference type="PATRIC" id="fig|2041.4.peg.335"/>
<dbReference type="InterPro" id="IPR023214">
    <property type="entry name" value="HAD_sf"/>
</dbReference>
<dbReference type="RefSeq" id="WP_067853769.1">
    <property type="nucleotide sequence ID" value="NZ_CP011502.1"/>
</dbReference>
<dbReference type="EMBL" id="CP011502">
    <property type="protein sequence ID" value="ALX03477.1"/>
    <property type="molecule type" value="Genomic_DNA"/>
</dbReference>
<dbReference type="Gene3D" id="1.10.150.240">
    <property type="entry name" value="Putative phosphatase, domain 2"/>
    <property type="match status" value="1"/>
</dbReference>
<dbReference type="PANTHER" id="PTHR42896:SF2">
    <property type="entry name" value="CBBY-LIKE PROTEIN"/>
    <property type="match status" value="1"/>
</dbReference>
<dbReference type="Proteomes" id="UP000067689">
    <property type="component" value="Chromosome"/>
</dbReference>
<dbReference type="InterPro" id="IPR006439">
    <property type="entry name" value="HAD-SF_hydro_IA"/>
</dbReference>
<reference evidence="1 2" key="1">
    <citation type="journal article" date="1991" name="Int. J. Syst. Bacteriol.">
        <title>Description of the erythromycin-producing bacterium Arthrobacter sp. strain NRRL B-3381 as Aeromicrobium erythreum gen. nov., sp. nov.</title>
        <authorList>
            <person name="Miller E.S."/>
            <person name="Woese C.R."/>
            <person name="Brenner S."/>
        </authorList>
    </citation>
    <scope>NUCLEOTIDE SEQUENCE [LARGE SCALE GENOMIC DNA]</scope>
    <source>
        <strain evidence="1 2">AR18</strain>
    </source>
</reference>
<dbReference type="Pfam" id="PF13419">
    <property type="entry name" value="HAD_2"/>
    <property type="match status" value="1"/>
</dbReference>
<dbReference type="InterPro" id="IPR044999">
    <property type="entry name" value="CbbY-like"/>
</dbReference>
<dbReference type="SUPFAM" id="SSF56784">
    <property type="entry name" value="HAD-like"/>
    <property type="match status" value="1"/>
</dbReference>
<accession>A0A0U4CDH0</accession>
<evidence type="ECO:0000313" key="1">
    <source>
        <dbReference type="EMBL" id="ALX03477.1"/>
    </source>
</evidence>
<dbReference type="NCBIfam" id="TIGR01509">
    <property type="entry name" value="HAD-SF-IA-v3"/>
    <property type="match status" value="1"/>
</dbReference>
<dbReference type="InterPro" id="IPR036412">
    <property type="entry name" value="HAD-like_sf"/>
</dbReference>
<dbReference type="STRING" id="2041.AERYTH_01585"/>
<evidence type="ECO:0000313" key="2">
    <source>
        <dbReference type="Proteomes" id="UP000067689"/>
    </source>
</evidence>
<keyword evidence="2" id="KW-1185">Reference proteome</keyword>
<dbReference type="InterPro" id="IPR023198">
    <property type="entry name" value="PGP-like_dom2"/>
</dbReference>
<protein>
    <submittedName>
        <fullName evidence="1">Haloacid dehalogenase</fullName>
    </submittedName>
</protein>
<dbReference type="AlphaFoldDB" id="A0A0U4CDH0"/>
<dbReference type="Gene3D" id="3.40.50.1000">
    <property type="entry name" value="HAD superfamily/HAD-like"/>
    <property type="match status" value="1"/>
</dbReference>
<name>A0A0U4CDH0_9ACTN</name>
<dbReference type="InterPro" id="IPR041492">
    <property type="entry name" value="HAD_2"/>
</dbReference>
<dbReference type="OrthoDB" id="9812856at2"/>